<sequence>MSKSLYDKYGGFKTVSRVVITFYELVLDSDVVGHHFDDIDMGRLIDHQTKFMSSLLGGPVSFGDERLRTVHRGLIITHAEFDEIITLLSEALQMHGMEQGDINMVRQAIETKRGVIVAREPS</sequence>
<dbReference type="Proteomes" id="UP000436694">
    <property type="component" value="Unassembled WGS sequence"/>
</dbReference>
<dbReference type="AlphaFoldDB" id="A0A844ASK0"/>
<evidence type="ECO:0000256" key="3">
    <source>
        <dbReference type="ARBA" id="ARBA00022723"/>
    </source>
</evidence>
<feature type="binding site" description="distal binding residue" evidence="5">
    <location>
        <position position="47"/>
    </location>
    <ligand>
        <name>heme</name>
        <dbReference type="ChEBI" id="CHEBI:30413"/>
    </ligand>
    <ligandPart>
        <name>Fe</name>
        <dbReference type="ChEBI" id="CHEBI:18248"/>
    </ligandPart>
</feature>
<evidence type="ECO:0000256" key="4">
    <source>
        <dbReference type="ARBA" id="ARBA00023004"/>
    </source>
</evidence>
<evidence type="ECO:0000313" key="6">
    <source>
        <dbReference type="EMBL" id="MQY41364.1"/>
    </source>
</evidence>
<reference evidence="6 7" key="1">
    <citation type="submission" date="2019-10" db="EMBL/GenBank/DDBJ databases">
        <title>Epibacterium sp. nov., isolated from seawater.</title>
        <authorList>
            <person name="Zhang X."/>
            <person name="Li N."/>
        </authorList>
    </citation>
    <scope>NUCLEOTIDE SEQUENCE [LARGE SCALE GENOMIC DNA]</scope>
    <source>
        <strain evidence="6 7">SM1969</strain>
    </source>
</reference>
<evidence type="ECO:0000313" key="7">
    <source>
        <dbReference type="Proteomes" id="UP000436694"/>
    </source>
</evidence>
<dbReference type="InterPro" id="IPR012292">
    <property type="entry name" value="Globin/Proto"/>
</dbReference>
<dbReference type="InterPro" id="IPR009050">
    <property type="entry name" value="Globin-like_sf"/>
</dbReference>
<protein>
    <submittedName>
        <fullName evidence="6">Group 1 truncated hemoglobin</fullName>
    </submittedName>
</protein>
<dbReference type="SUPFAM" id="SSF46458">
    <property type="entry name" value="Globin-like"/>
    <property type="match status" value="1"/>
</dbReference>
<evidence type="ECO:0000256" key="5">
    <source>
        <dbReference type="PIRSR" id="PIRSR601486-1"/>
    </source>
</evidence>
<dbReference type="GO" id="GO:0019825">
    <property type="term" value="F:oxygen binding"/>
    <property type="evidence" value="ECO:0007669"/>
    <property type="project" value="InterPro"/>
</dbReference>
<organism evidence="6 7">
    <name type="scientific">Tritonibacter aquimaris</name>
    <dbReference type="NCBI Taxonomy" id="2663379"/>
    <lineage>
        <taxon>Bacteria</taxon>
        <taxon>Pseudomonadati</taxon>
        <taxon>Pseudomonadota</taxon>
        <taxon>Alphaproteobacteria</taxon>
        <taxon>Rhodobacterales</taxon>
        <taxon>Paracoccaceae</taxon>
        <taxon>Tritonibacter</taxon>
    </lineage>
</organism>
<dbReference type="GO" id="GO:0020037">
    <property type="term" value="F:heme binding"/>
    <property type="evidence" value="ECO:0007669"/>
    <property type="project" value="InterPro"/>
</dbReference>
<feature type="binding site" description="distal binding residue" evidence="5">
    <location>
        <position position="71"/>
    </location>
    <ligand>
        <name>heme</name>
        <dbReference type="ChEBI" id="CHEBI:30413"/>
    </ligand>
    <ligandPart>
        <name>Fe</name>
        <dbReference type="ChEBI" id="CHEBI:18248"/>
    </ligandPart>
</feature>
<dbReference type="Pfam" id="PF01152">
    <property type="entry name" value="Bac_globin"/>
    <property type="match status" value="1"/>
</dbReference>
<keyword evidence="2 5" id="KW-0349">Heme</keyword>
<dbReference type="Gene3D" id="1.10.490.10">
    <property type="entry name" value="Globins"/>
    <property type="match status" value="1"/>
</dbReference>
<comment type="caution">
    <text evidence="6">The sequence shown here is derived from an EMBL/GenBank/DDBJ whole genome shotgun (WGS) entry which is preliminary data.</text>
</comment>
<dbReference type="InterPro" id="IPR001486">
    <property type="entry name" value="Hemoglobin_trunc"/>
</dbReference>
<evidence type="ECO:0000256" key="1">
    <source>
        <dbReference type="ARBA" id="ARBA00022448"/>
    </source>
</evidence>
<evidence type="ECO:0000256" key="2">
    <source>
        <dbReference type="ARBA" id="ARBA00022617"/>
    </source>
</evidence>
<keyword evidence="4 5" id="KW-0408">Iron</keyword>
<accession>A0A844ASK0</accession>
<keyword evidence="1" id="KW-0813">Transport</keyword>
<keyword evidence="3 5" id="KW-0479">Metal-binding</keyword>
<dbReference type="CDD" id="cd00454">
    <property type="entry name" value="TrHb1_N"/>
    <property type="match status" value="1"/>
</dbReference>
<dbReference type="EMBL" id="WIXK01000001">
    <property type="protein sequence ID" value="MQY41364.1"/>
    <property type="molecule type" value="Genomic_DNA"/>
</dbReference>
<dbReference type="RefSeq" id="WP_153544470.1">
    <property type="nucleotide sequence ID" value="NZ_WIXK01000001.1"/>
</dbReference>
<dbReference type="GO" id="GO:0046872">
    <property type="term" value="F:metal ion binding"/>
    <property type="evidence" value="ECO:0007669"/>
    <property type="project" value="UniProtKB-KW"/>
</dbReference>
<proteinExistence type="predicted"/>
<name>A0A844ASK0_9RHOB</name>
<gene>
    <name evidence="6" type="ORF">GG681_01820</name>
</gene>
<keyword evidence="7" id="KW-1185">Reference proteome</keyword>